<evidence type="ECO:0000256" key="2">
    <source>
        <dbReference type="SAM" id="SignalP"/>
    </source>
</evidence>
<name>Q9KDJ1_HALH5</name>
<keyword evidence="2" id="KW-0732">Signal</keyword>
<feature type="compositionally biased region" description="Polar residues" evidence="1">
    <location>
        <begin position="177"/>
        <end position="187"/>
    </location>
</feature>
<feature type="signal peptide" evidence="2">
    <location>
        <begin position="1"/>
        <end position="19"/>
    </location>
</feature>
<dbReference type="STRING" id="272558.gene:10727116"/>
<protein>
    <submittedName>
        <fullName evidence="3">BH1222 protein</fullName>
    </submittedName>
</protein>
<proteinExistence type="predicted"/>
<dbReference type="PIR" id="F83802">
    <property type="entry name" value="F83802"/>
</dbReference>
<organism evidence="3 4">
    <name type="scientific">Halalkalibacterium halodurans (strain ATCC BAA-125 / DSM 18197 / FERM 7344 / JCM 9153 / C-125)</name>
    <name type="common">Bacillus halodurans</name>
    <dbReference type="NCBI Taxonomy" id="272558"/>
    <lineage>
        <taxon>Bacteria</taxon>
        <taxon>Bacillati</taxon>
        <taxon>Bacillota</taxon>
        <taxon>Bacilli</taxon>
        <taxon>Bacillales</taxon>
        <taxon>Bacillaceae</taxon>
        <taxon>Halalkalibacterium (ex Joshi et al. 2022)</taxon>
    </lineage>
</organism>
<reference evidence="3 4" key="1">
    <citation type="journal article" date="2000" name="Nucleic Acids Res.">
        <title>Complete genome sequence of the alkaliphilic bacterium Bacillus halodurans and genomic sequence comparison with Bacillus subtilis.</title>
        <authorList>
            <person name="Takami H."/>
            <person name="Nakasone K."/>
            <person name="Takaki Y."/>
            <person name="Maeno G."/>
            <person name="Sasaki R."/>
            <person name="Masui N."/>
            <person name="Fuji F."/>
            <person name="Hirama C."/>
            <person name="Nakamura Y."/>
            <person name="Ogasawara N."/>
            <person name="Kuhara S."/>
            <person name="Horikoshi K."/>
        </authorList>
    </citation>
    <scope>NUCLEOTIDE SEQUENCE [LARGE SCALE GENOMIC DNA]</scope>
    <source>
        <strain evidence="4">ATCC BAA-125 / DSM 18197 / FERM 7344 / JCM 9153 / C-125</strain>
    </source>
</reference>
<dbReference type="InterPro" id="IPR019076">
    <property type="entry name" value="Spore_lipoprot_YhcN/YlaJ-like"/>
</dbReference>
<dbReference type="Pfam" id="PF09580">
    <property type="entry name" value="Spore_YhcN_YlaJ"/>
    <property type="match status" value="1"/>
</dbReference>
<dbReference type="PROSITE" id="PS51257">
    <property type="entry name" value="PROKAR_LIPOPROTEIN"/>
    <property type="match status" value="1"/>
</dbReference>
<accession>Q9KDJ1</accession>
<dbReference type="OrthoDB" id="2968939at2"/>
<dbReference type="KEGG" id="bha:BH1222"/>
<sequence length="326" mass="35569">MKKMAISFTAATMLLSGLAACGGDPAAQDMQTQNRRVGFEAQDMSGAYTANRYRGQGPVTDMMTPDYRGGAYGRLDQHGARGGLHRGAGHGTHMGTYDTGRPGAGFDGGFGPQQRGTMTPYGAGRAGFTRDGVAPHGRGPGMGRAGITGNDRPGMVDDNGIINPLNRGRQGAMGGQTHRQGALTQQDRAVPRQEGRQHLRGTVTDDQVRYHKEYDGETVQNIVQRVERLDDVEDCRVVAHNGDIVVAVQTRGDQEDVRRDVKRTVEKMTDDDKDVYVVSDADVFDRVRTMDDRLRTGAAWNEVGATFRTMLEDLGRAAQRPFERTR</sequence>
<gene>
    <name evidence="3" type="ordered locus">BH1222</name>
</gene>
<dbReference type="RefSeq" id="WP_010897390.1">
    <property type="nucleotide sequence ID" value="NC_002570.2"/>
</dbReference>
<feature type="chain" id="PRO_5039131058" evidence="2">
    <location>
        <begin position="20"/>
        <end position="326"/>
    </location>
</feature>
<dbReference type="Proteomes" id="UP000001258">
    <property type="component" value="Chromosome"/>
</dbReference>
<dbReference type="AlphaFoldDB" id="Q9KDJ1"/>
<feature type="region of interest" description="Disordered" evidence="1">
    <location>
        <begin position="170"/>
        <end position="195"/>
    </location>
</feature>
<keyword evidence="4" id="KW-1185">Reference proteome</keyword>
<evidence type="ECO:0000256" key="1">
    <source>
        <dbReference type="SAM" id="MobiDB-lite"/>
    </source>
</evidence>
<dbReference type="HOGENOM" id="CLU_851672_0_0_9"/>
<dbReference type="EMBL" id="BA000004">
    <property type="protein sequence ID" value="BAB04941.1"/>
    <property type="molecule type" value="Genomic_DNA"/>
</dbReference>
<evidence type="ECO:0000313" key="3">
    <source>
        <dbReference type="EMBL" id="BAB04941.1"/>
    </source>
</evidence>
<evidence type="ECO:0000313" key="4">
    <source>
        <dbReference type="Proteomes" id="UP000001258"/>
    </source>
</evidence>